<keyword evidence="3" id="KW-1185">Reference proteome</keyword>
<organism evidence="2 3">
    <name type="scientific">Caenorhabditis elegans</name>
    <dbReference type="NCBI Taxonomy" id="6239"/>
    <lineage>
        <taxon>Eukaryota</taxon>
        <taxon>Metazoa</taxon>
        <taxon>Ecdysozoa</taxon>
        <taxon>Nematoda</taxon>
        <taxon>Chromadorea</taxon>
        <taxon>Rhabditida</taxon>
        <taxon>Rhabditina</taxon>
        <taxon>Rhabditomorpha</taxon>
        <taxon>Rhabditoidea</taxon>
        <taxon>Rhabditidae</taxon>
        <taxon>Peloderinae</taxon>
        <taxon>Caenorhabditis</taxon>
    </lineage>
</organism>
<dbReference type="WormBase" id="Y66D12A.6">
    <property type="protein sequence ID" value="CE26458"/>
    <property type="gene ID" value="WBGene00013432"/>
</dbReference>
<proteinExistence type="predicted"/>
<dbReference type="AlphaFoldDB" id="Q9BI39"/>
<dbReference type="GeneID" id="190496"/>
<dbReference type="RefSeq" id="NP_499496.1">
    <property type="nucleotide sequence ID" value="NM_067095.1"/>
</dbReference>
<evidence type="ECO:0000256" key="1">
    <source>
        <dbReference type="SAM" id="MobiDB-lite"/>
    </source>
</evidence>
<sequence length="136" mass="15683">MEKKPLSKELAEQMSILRSEQATSSSAPEEASPAAPGENPPDLFEQLSILRNFSDEANVPSTSSSIREAFDRCEKLGHLQNNKKRHYKYWFLGRENRMHPVHFEQLNELRNRPPSDHEDDEEEPVAKKSKKPVEKK</sequence>
<dbReference type="Proteomes" id="UP000001940">
    <property type="component" value="Chromosome III"/>
</dbReference>
<dbReference type="HOGENOM" id="CLU_1877294_0_0_1"/>
<evidence type="ECO:0000313" key="3">
    <source>
        <dbReference type="Proteomes" id="UP000001940"/>
    </source>
</evidence>
<gene>
    <name evidence="2" type="ORF">CELE_Y66D12A.6</name>
    <name evidence="2 4" type="ORF">Y66D12A.6</name>
</gene>
<dbReference type="KEGG" id="cel:CELE_Y66D12A.6"/>
<dbReference type="CTD" id="190496"/>
<evidence type="ECO:0000313" key="2">
    <source>
        <dbReference type="EMBL" id="CAC35908.1"/>
    </source>
</evidence>
<protein>
    <submittedName>
        <fullName evidence="2">Uncharacterized protein</fullName>
    </submittedName>
</protein>
<feature type="compositionally biased region" description="Low complexity" evidence="1">
    <location>
        <begin position="19"/>
        <end position="41"/>
    </location>
</feature>
<feature type="compositionally biased region" description="Basic and acidic residues" evidence="1">
    <location>
        <begin position="106"/>
        <end position="116"/>
    </location>
</feature>
<feature type="region of interest" description="Disordered" evidence="1">
    <location>
        <begin position="106"/>
        <end position="136"/>
    </location>
</feature>
<evidence type="ECO:0000313" key="4">
    <source>
        <dbReference type="WormBase" id="Y66D12A.6"/>
    </source>
</evidence>
<dbReference type="PaxDb" id="6239-Y66D12A.6"/>
<dbReference type="Bgee" id="WBGene00013432">
    <property type="expression patterns" value="Expressed in adult organism and 2 other cell types or tissues"/>
</dbReference>
<dbReference type="SMR" id="Q9BI39"/>
<dbReference type="UCSC" id="Y66D12A.6">
    <property type="organism name" value="c. elegans"/>
</dbReference>
<dbReference type="EMBL" id="BX284603">
    <property type="protein sequence ID" value="CAC35908.1"/>
    <property type="molecule type" value="Genomic_DNA"/>
</dbReference>
<name>Q9BI39_CAEEL</name>
<feature type="compositionally biased region" description="Basic and acidic residues" evidence="1">
    <location>
        <begin position="1"/>
        <end position="11"/>
    </location>
</feature>
<reference evidence="2 3" key="1">
    <citation type="journal article" date="1998" name="Science">
        <title>Genome sequence of the nematode C. elegans: a platform for investigating biology.</title>
        <authorList>
            <consortium name="The C. elegans sequencing consortium"/>
            <person name="Sulson J.E."/>
            <person name="Waterston R."/>
        </authorList>
    </citation>
    <scope>NUCLEOTIDE SEQUENCE [LARGE SCALE GENOMIC DNA]</scope>
    <source>
        <strain evidence="2 3">Bristol N2</strain>
    </source>
</reference>
<dbReference type="AGR" id="WB:WBGene00013432"/>
<feature type="region of interest" description="Disordered" evidence="1">
    <location>
        <begin position="1"/>
        <end position="43"/>
    </location>
</feature>
<dbReference type="InParanoid" id="Q9BI39"/>
<accession>Q9BI39</accession>